<reference evidence="2" key="1">
    <citation type="submission" date="2018-05" db="EMBL/GenBank/DDBJ databases">
        <authorList>
            <person name="Lanie J.A."/>
            <person name="Ng W.-L."/>
            <person name="Kazmierczak K.M."/>
            <person name="Andrzejewski T.M."/>
            <person name="Davidsen T.M."/>
            <person name="Wayne K.J."/>
            <person name="Tettelin H."/>
            <person name="Glass J.I."/>
            <person name="Rusch D."/>
            <person name="Podicherti R."/>
            <person name="Tsui H.-C.T."/>
            <person name="Winkler M.E."/>
        </authorList>
    </citation>
    <scope>NUCLEOTIDE SEQUENCE</scope>
</reference>
<accession>A0A382LIA5</accession>
<feature type="domain" description="EcxA zinc-binding" evidence="1">
    <location>
        <begin position="1"/>
        <end position="229"/>
    </location>
</feature>
<evidence type="ECO:0000259" key="1">
    <source>
        <dbReference type="Pfam" id="PF16313"/>
    </source>
</evidence>
<proteinExistence type="predicted"/>
<protein>
    <recommendedName>
        <fullName evidence="1">EcxA zinc-binding domain-containing protein</fullName>
    </recommendedName>
</protein>
<dbReference type="Pfam" id="PF16313">
    <property type="entry name" value="DUF4953"/>
    <property type="match status" value="1"/>
</dbReference>
<evidence type="ECO:0000313" key="2">
    <source>
        <dbReference type="EMBL" id="SVC36419.1"/>
    </source>
</evidence>
<gene>
    <name evidence="2" type="ORF">METZ01_LOCUS289273</name>
</gene>
<organism evidence="2">
    <name type="scientific">marine metagenome</name>
    <dbReference type="NCBI Taxonomy" id="408172"/>
    <lineage>
        <taxon>unclassified sequences</taxon>
        <taxon>metagenomes</taxon>
        <taxon>ecological metagenomes</taxon>
    </lineage>
</organism>
<feature type="non-terminal residue" evidence="2">
    <location>
        <position position="1"/>
    </location>
</feature>
<dbReference type="PANTHER" id="PTHR38478">
    <property type="entry name" value="PEPTIDASE M1A AND M12B"/>
    <property type="match status" value="1"/>
</dbReference>
<dbReference type="AlphaFoldDB" id="A0A382LIA5"/>
<sequence>YGYQDFPDGTNEVAALKKILNDAWEDDIIYLSNQDMSANPKVDQWSNGNEPAAELNRMMQVRRAALDRFGERAIKTGMPLATMEEVLVPLYMHHRFQVTAAASALGGMHYIYGMRGDGRVPVRPVPASEQNAALAALLATLDPEELAVPKSVLDKMPPRPPGYRRTRELFPRYTGLMFDAISPATVAADHTVSEILNASRAARMVEQNALNASIPGLDAVLNRLIDGTFGIQTSNGYHSEISRAIERVVVDRMIGLAGRATMPQVRSITSYRLEALGRQLIQRTGDTSELAHCQALARDITRFLEQPGDAVAPPVTLAAPPGAPIGQPAMNWLQALEPACSLLEW</sequence>
<dbReference type="InterPro" id="IPR032534">
    <property type="entry name" value="EcxA_zinc-bd"/>
</dbReference>
<dbReference type="PANTHER" id="PTHR38478:SF1">
    <property type="entry name" value="ZINC DEPENDENT METALLOPROTEASE DOMAIN LIPOPROTEIN"/>
    <property type="match status" value="1"/>
</dbReference>
<dbReference type="EMBL" id="UINC01087227">
    <property type="protein sequence ID" value="SVC36419.1"/>
    <property type="molecule type" value="Genomic_DNA"/>
</dbReference>
<name>A0A382LIA5_9ZZZZ</name>